<keyword evidence="2" id="KW-0732">Signal</keyword>
<accession>Q9N5L7</accession>
<evidence type="ECO:0000259" key="3">
    <source>
        <dbReference type="Pfam" id="PF02206"/>
    </source>
</evidence>
<dbReference type="FunCoup" id="Q9N5L7">
    <property type="interactions" value="811"/>
</dbReference>
<reference evidence="4 5" key="1">
    <citation type="journal article" date="1998" name="Science">
        <title>Genome sequence of the nematode C. elegans: a platform for investigating biology.</title>
        <authorList>
            <consortium name="The C. elegans sequencing consortium"/>
            <person name="Sulson J.E."/>
            <person name="Waterston R."/>
        </authorList>
    </citation>
    <scope>NUCLEOTIDE SEQUENCE [LARGE SCALE GENOMIC DNA]</scope>
    <source>
        <strain evidence="4 5">Bristol N2</strain>
    </source>
</reference>
<sequence>MKYWKLLFIGFLIVNCHDNIPTSLTAQFVSGNATGAIVTRSAPEDSSLDRISEMLAAHARLTIGITILADLLEPSMISVLAGFFNIEESSINGLLKIDQSKIKRLIGDLSKMKTSEMDFSNLTNGIEHLEEMYKEFNSLPPISTDNEDVRAPSYKKIIELNEFPETKQDELEQLGKYSGAVTTLKNNVDLYPTYMNCTISPNVDKNAAATAFQNFSTLMNIILEPWENFKNLEQEDFTTVFKSVNKKLEVYKKVDLTRVSATQVGTGVAISPFFSNVLSYLESSHAIKFIEKLTNADKNTLNDLRKWTGAFPDELLKIEDLKRDINETFLKETLTEDNSPLDALLKTLQPLFDSDSVIKTFWTALETYDYSKIADTIKNLDSLLKLLIESGSSSQDFTNSLSTVRRIVEYAKLINTSNPQVTNFENGYIDILNALGNLSSLKSAVKEYRGSDEFTNAASSSVSGYHSRVRSMDKSNCYFVIKNDNFDNADKHFPKVVEKLKKFNQEAMELKALISKIPMWQETTENLEMYIDETFGPFKDKINTSQQDLSKVKGGIGFVNLHKTMFATGETTVDLNELQKIKTTGVNNVQKRLDGLSDLKTQSLYKEVIRFRKNFRLREKLISGSILFRDMSRLIKESEVFDKLAETGNALCLKVVNTSSEDVPRNEFLKKLDVLNTTTHRIKDLLAHALKLKKRYTDVSNTDLLHARFLVDNLVNLPNPEYKVEDWTKFVDILNGTNMATASTEISEFSEAIESTFDLDFTAHQTEIIGTYWNLRALLRLHRSLVAIDHVSQKSFWERYNHWIQLSMLVGILSLINIVVLALIKIKLRRDAQAEKEEDEDYY</sequence>
<evidence type="ECO:0000313" key="6">
    <source>
        <dbReference type="WormBase" id="H20J04.1"/>
    </source>
</evidence>
<dbReference type="AGR" id="WB:WBGene00019216"/>
<dbReference type="GeneID" id="173770"/>
<dbReference type="STRING" id="6239.H20J04.1.1"/>
<evidence type="ECO:0000256" key="2">
    <source>
        <dbReference type="SAM" id="SignalP"/>
    </source>
</evidence>
<dbReference type="EMBL" id="BX284602">
    <property type="protein sequence ID" value="CCD61676.1"/>
    <property type="molecule type" value="Genomic_DNA"/>
</dbReference>
<protein>
    <recommendedName>
        <fullName evidence="3">Domain of unknown function WSN domain-containing protein</fullName>
    </recommendedName>
</protein>
<keyword evidence="5" id="KW-1185">Reference proteome</keyword>
<dbReference type="RefSeq" id="NP_494769.1">
    <property type="nucleotide sequence ID" value="NM_062368.3"/>
</dbReference>
<dbReference type="Pfam" id="PF02206">
    <property type="entry name" value="WSN"/>
    <property type="match status" value="1"/>
</dbReference>
<dbReference type="AlphaFoldDB" id="Q9N5L7"/>
<dbReference type="OrthoDB" id="5849345at2759"/>
<keyword evidence="1" id="KW-1133">Transmembrane helix</keyword>
<keyword evidence="1" id="KW-0812">Transmembrane</keyword>
<dbReference type="OMA" id="YMNINES"/>
<dbReference type="InterPro" id="IPR003125">
    <property type="entry name" value="WSN"/>
</dbReference>
<dbReference type="SMR" id="Q9N5L7"/>
<dbReference type="PaxDb" id="6239-H20J04.1"/>
<evidence type="ECO:0000313" key="4">
    <source>
        <dbReference type="EMBL" id="CCD61676.1"/>
    </source>
</evidence>
<dbReference type="Proteomes" id="UP000001940">
    <property type="component" value="Chromosome II"/>
</dbReference>
<dbReference type="eggNOG" id="ENOG502THQY">
    <property type="taxonomic scope" value="Eukaryota"/>
</dbReference>
<dbReference type="UCSC" id="H20J04.1">
    <property type="organism name" value="c. elegans"/>
</dbReference>
<dbReference type="PANTHER" id="PTHR32525">
    <property type="entry name" value="PROTEIN-TYROSINE-PHOSPHATASE"/>
    <property type="match status" value="1"/>
</dbReference>
<keyword evidence="1" id="KW-0472">Membrane</keyword>
<feature type="chain" id="PRO_5004330379" description="Domain of unknown function WSN domain-containing protein" evidence="2">
    <location>
        <begin position="17"/>
        <end position="843"/>
    </location>
</feature>
<dbReference type="Bgee" id="WBGene00019216">
    <property type="expression patterns" value="Expressed in adult organism and 1 other cell type or tissue"/>
</dbReference>
<organism evidence="4 5">
    <name type="scientific">Caenorhabditis elegans</name>
    <dbReference type="NCBI Taxonomy" id="6239"/>
    <lineage>
        <taxon>Eukaryota</taxon>
        <taxon>Metazoa</taxon>
        <taxon>Ecdysozoa</taxon>
        <taxon>Nematoda</taxon>
        <taxon>Chromadorea</taxon>
        <taxon>Rhabditida</taxon>
        <taxon>Rhabditina</taxon>
        <taxon>Rhabditomorpha</taxon>
        <taxon>Rhabditoidea</taxon>
        <taxon>Rhabditidae</taxon>
        <taxon>Peloderinae</taxon>
        <taxon>Caenorhabditis</taxon>
    </lineage>
</organism>
<proteinExistence type="predicted"/>
<dbReference type="KEGG" id="cel:CELE_H20J04.1"/>
<evidence type="ECO:0000313" key="5">
    <source>
        <dbReference type="Proteomes" id="UP000001940"/>
    </source>
</evidence>
<name>Q9N5L7_CAEEL</name>
<gene>
    <name evidence="4" type="ORF">CELE_H20J04.1</name>
    <name evidence="4 6" type="ORF">H20J04.1</name>
</gene>
<dbReference type="PANTHER" id="PTHR32525:SF4">
    <property type="entry name" value="WSN DOMAIN-CONTAINING PROTEIN"/>
    <property type="match status" value="1"/>
</dbReference>
<feature type="transmembrane region" description="Helical" evidence="1">
    <location>
        <begin position="803"/>
        <end position="824"/>
    </location>
</feature>
<dbReference type="PhylomeDB" id="Q9N5L7"/>
<dbReference type="InParanoid" id="Q9N5L7"/>
<feature type="domain" description="Domain of unknown function WSN" evidence="3">
    <location>
        <begin position="48"/>
        <end position="109"/>
    </location>
</feature>
<feature type="signal peptide" evidence="2">
    <location>
        <begin position="1"/>
        <end position="16"/>
    </location>
</feature>
<dbReference type="HOGENOM" id="CLU_342642_0_0_1"/>
<dbReference type="WormBase" id="H20J04.1">
    <property type="protein sequence ID" value="CE23811"/>
    <property type="gene ID" value="WBGene00019216"/>
</dbReference>
<evidence type="ECO:0000256" key="1">
    <source>
        <dbReference type="SAM" id="Phobius"/>
    </source>
</evidence>
<dbReference type="CTD" id="173770"/>